<dbReference type="Proteomes" id="UP000248706">
    <property type="component" value="Unassembled WGS sequence"/>
</dbReference>
<dbReference type="GO" id="GO:0006508">
    <property type="term" value="P:proteolysis"/>
    <property type="evidence" value="ECO:0007669"/>
    <property type="project" value="InterPro"/>
</dbReference>
<dbReference type="InterPro" id="IPR008257">
    <property type="entry name" value="Pept_M19"/>
</dbReference>
<comment type="caution">
    <text evidence="1">The sequence shown here is derived from an EMBL/GenBank/DDBJ whole genome shotgun (WGS) entry which is preliminary data.</text>
</comment>
<dbReference type="PANTHER" id="PTHR10443:SF12">
    <property type="entry name" value="DIPEPTIDASE"/>
    <property type="match status" value="1"/>
</dbReference>
<dbReference type="InterPro" id="IPR032466">
    <property type="entry name" value="Metal_Hydrolase"/>
</dbReference>
<dbReference type="EMBL" id="MCIF01000002">
    <property type="protein sequence ID" value="RAQ97401.1"/>
    <property type="molecule type" value="Genomic_DNA"/>
</dbReference>
<evidence type="ECO:0008006" key="3">
    <source>
        <dbReference type="Google" id="ProtNLM"/>
    </source>
</evidence>
<name>A0A328VKF5_9CHLR</name>
<proteinExistence type="predicted"/>
<evidence type="ECO:0000313" key="1">
    <source>
        <dbReference type="EMBL" id="RAQ97401.1"/>
    </source>
</evidence>
<dbReference type="Gene3D" id="3.20.20.140">
    <property type="entry name" value="Metal-dependent hydrolases"/>
    <property type="match status" value="1"/>
</dbReference>
<reference evidence="1 2" key="1">
    <citation type="submission" date="2016-08" db="EMBL/GenBank/DDBJ databases">
        <title>Analysis of Carbohydrate Active Enzymes in Thermogemmatispora T81 Reveals Carbohydrate Degradation Ability.</title>
        <authorList>
            <person name="Tomazini A."/>
            <person name="Lal S."/>
            <person name="Stott M."/>
            <person name="Henrissat B."/>
            <person name="Polikarpov I."/>
            <person name="Sparling R."/>
            <person name="Levin D.B."/>
        </authorList>
    </citation>
    <scope>NUCLEOTIDE SEQUENCE [LARGE SCALE GENOMIC DNA]</scope>
    <source>
        <strain evidence="1 2">T81</strain>
    </source>
</reference>
<dbReference type="GO" id="GO:0070573">
    <property type="term" value="F:metallodipeptidase activity"/>
    <property type="evidence" value="ECO:0007669"/>
    <property type="project" value="InterPro"/>
</dbReference>
<evidence type="ECO:0000313" key="2">
    <source>
        <dbReference type="Proteomes" id="UP000248706"/>
    </source>
</evidence>
<accession>A0A328VKF5</accession>
<gene>
    <name evidence="1" type="ORF">A4R35_17825</name>
</gene>
<dbReference type="PROSITE" id="PS51365">
    <property type="entry name" value="RENAL_DIPEPTIDASE_2"/>
    <property type="match status" value="1"/>
</dbReference>
<dbReference type="SUPFAM" id="SSF51556">
    <property type="entry name" value="Metallo-dependent hydrolases"/>
    <property type="match status" value="1"/>
</dbReference>
<dbReference type="Pfam" id="PF01244">
    <property type="entry name" value="Peptidase_M19"/>
    <property type="match status" value="1"/>
</dbReference>
<sequence>MFIVDAHQDIAYNALEWGRDLRRAVAETRALEAREHPDYCREDAQGGICMVGLPELRRGGVAIVFGTLFAYPLLGVGKGVNPRYRLTQSYRDPEGAWRVARAQLDYYRRLAQEAGVWLLLTQEDLERFIEAWSQSNADDPQRPFGIVPLMEGADAVRRPEEAEDWFAAGLRVLGLAWAHGSRYCGGNGRPGPLTSEGRSLLRHMQRLGLVLDTSHLAEESFWQALEQFEGTVIASHSNCRALVDTPRHLSDAMIRAIAERGGVIGIAPINPFLYADWKRSQPFAVSLRRVVEHIDHVCQLTGSASHVGIGSDLDGGFGRDETPEELETVADFPRLAEALAAAGYAQEDIVRIMGGNWLRLLERVLPRSGAASPETDEKG</sequence>
<protein>
    <recommendedName>
        <fullName evidence="3">Peptidase M19</fullName>
    </recommendedName>
</protein>
<dbReference type="RefSeq" id="WP_189361993.1">
    <property type="nucleotide sequence ID" value="NZ_MCIF01000002.1"/>
</dbReference>
<keyword evidence="2" id="KW-1185">Reference proteome</keyword>
<organism evidence="1 2">
    <name type="scientific">Thermogemmatispora tikiterensis</name>
    <dbReference type="NCBI Taxonomy" id="1825093"/>
    <lineage>
        <taxon>Bacteria</taxon>
        <taxon>Bacillati</taxon>
        <taxon>Chloroflexota</taxon>
        <taxon>Ktedonobacteria</taxon>
        <taxon>Thermogemmatisporales</taxon>
        <taxon>Thermogemmatisporaceae</taxon>
        <taxon>Thermogemmatispora</taxon>
    </lineage>
</organism>
<dbReference type="PANTHER" id="PTHR10443">
    <property type="entry name" value="MICROSOMAL DIPEPTIDASE"/>
    <property type="match status" value="1"/>
</dbReference>
<dbReference type="AlphaFoldDB" id="A0A328VKF5"/>